<feature type="signal peptide" evidence="3">
    <location>
        <begin position="1"/>
        <end position="23"/>
    </location>
</feature>
<keyword evidence="3" id="KW-0732">Signal</keyword>
<dbReference type="PROSITE" id="PS00925">
    <property type="entry name" value="OLEEI"/>
    <property type="match status" value="1"/>
</dbReference>
<dbReference type="Proteomes" id="UP000823388">
    <property type="component" value="Chromosome 7K"/>
</dbReference>
<organism evidence="4 5">
    <name type="scientific">Panicum virgatum</name>
    <name type="common">Blackwell switchgrass</name>
    <dbReference type="NCBI Taxonomy" id="38727"/>
    <lineage>
        <taxon>Eukaryota</taxon>
        <taxon>Viridiplantae</taxon>
        <taxon>Streptophyta</taxon>
        <taxon>Embryophyta</taxon>
        <taxon>Tracheophyta</taxon>
        <taxon>Spermatophyta</taxon>
        <taxon>Magnoliopsida</taxon>
        <taxon>Liliopsida</taxon>
        <taxon>Poales</taxon>
        <taxon>Poaceae</taxon>
        <taxon>PACMAD clade</taxon>
        <taxon>Panicoideae</taxon>
        <taxon>Panicodae</taxon>
        <taxon>Paniceae</taxon>
        <taxon>Panicinae</taxon>
        <taxon>Panicum</taxon>
        <taxon>Panicum sect. Hiantes</taxon>
    </lineage>
</organism>
<reference evidence="4" key="1">
    <citation type="submission" date="2020-05" db="EMBL/GenBank/DDBJ databases">
        <title>WGS assembly of Panicum virgatum.</title>
        <authorList>
            <person name="Lovell J.T."/>
            <person name="Jenkins J."/>
            <person name="Shu S."/>
            <person name="Juenger T.E."/>
            <person name="Schmutz J."/>
        </authorList>
    </citation>
    <scope>NUCLEOTIDE SEQUENCE</scope>
    <source>
        <strain evidence="4">AP13</strain>
    </source>
</reference>
<evidence type="ECO:0000256" key="1">
    <source>
        <dbReference type="ARBA" id="ARBA00010049"/>
    </source>
</evidence>
<dbReference type="InterPro" id="IPR006040">
    <property type="entry name" value="Allergen_Ole_e_I_CS"/>
</dbReference>
<dbReference type="EMBL" id="CM029049">
    <property type="protein sequence ID" value="KAG2571797.1"/>
    <property type="molecule type" value="Genomic_DNA"/>
</dbReference>
<gene>
    <name evidence="4" type="ORF">PVAP13_7KG119830</name>
</gene>
<evidence type="ECO:0000313" key="4">
    <source>
        <dbReference type="EMBL" id="KAG2571797.1"/>
    </source>
</evidence>
<dbReference type="PANTHER" id="PTHR31614">
    <property type="entry name" value="PROTEIN DOWNSTREAM OF FLC-RELATED"/>
    <property type="match status" value="1"/>
</dbReference>
<dbReference type="GO" id="GO:0005615">
    <property type="term" value="C:extracellular space"/>
    <property type="evidence" value="ECO:0007669"/>
    <property type="project" value="InterPro"/>
</dbReference>
<evidence type="ECO:0000256" key="2">
    <source>
        <dbReference type="ARBA" id="ARBA00023157"/>
    </source>
</evidence>
<comment type="similarity">
    <text evidence="1">Belongs to the Ole e I family.</text>
</comment>
<proteinExistence type="inferred from homology"/>
<comment type="caution">
    <text evidence="4">The sequence shown here is derived from an EMBL/GenBank/DDBJ whole genome shotgun (WGS) entry which is preliminary data.</text>
</comment>
<accession>A0A8T0Q9V4</accession>
<protein>
    <submittedName>
        <fullName evidence="4">Uncharacterized protein</fullName>
    </submittedName>
</protein>
<name>A0A8T0Q9V4_PANVG</name>
<dbReference type="PANTHER" id="PTHR31614:SF34">
    <property type="entry name" value="POLLEN-SPECIFIC PROTEIN C13"/>
    <property type="match status" value="1"/>
</dbReference>
<dbReference type="InterPro" id="IPR006041">
    <property type="entry name" value="Pollen_Ole_e1_allergen"/>
</dbReference>
<sequence length="163" mass="18058">MASLRILPAAAVAILFFIVATVATKAPDYVIQGRVYCDTCRAGFETNVTEYMKGAKVRLECKHYGTGNVERAIDGVTDETGTYKIELKDSHEEDICEVVLVQSPRKDCDEVQDLRDRASVLLTRNVGICDSVRLANPLGYFKDVPLPVCGELLKKLDLDDQTE</sequence>
<keyword evidence="5" id="KW-1185">Reference proteome</keyword>
<dbReference type="Pfam" id="PF01190">
    <property type="entry name" value="Pollen_Ole_e_1"/>
    <property type="match status" value="1"/>
</dbReference>
<evidence type="ECO:0000313" key="5">
    <source>
        <dbReference type="Proteomes" id="UP000823388"/>
    </source>
</evidence>
<evidence type="ECO:0000256" key="3">
    <source>
        <dbReference type="SAM" id="SignalP"/>
    </source>
</evidence>
<feature type="chain" id="PRO_5035741189" evidence="3">
    <location>
        <begin position="24"/>
        <end position="163"/>
    </location>
</feature>
<keyword evidence="2" id="KW-1015">Disulfide bond</keyword>
<dbReference type="AlphaFoldDB" id="A0A8T0Q9V4"/>